<organism evidence="1 2">
    <name type="scientific">Timema podura</name>
    <name type="common">Walking stick</name>
    <dbReference type="NCBI Taxonomy" id="61482"/>
    <lineage>
        <taxon>Eukaryota</taxon>
        <taxon>Metazoa</taxon>
        <taxon>Ecdysozoa</taxon>
        <taxon>Arthropoda</taxon>
        <taxon>Hexapoda</taxon>
        <taxon>Insecta</taxon>
        <taxon>Pterygota</taxon>
        <taxon>Neoptera</taxon>
        <taxon>Polyneoptera</taxon>
        <taxon>Phasmatodea</taxon>
        <taxon>Timematodea</taxon>
        <taxon>Timematoidea</taxon>
        <taxon>Timematidae</taxon>
        <taxon>Timema</taxon>
    </lineage>
</organism>
<keyword evidence="2" id="KW-1185">Reference proteome</keyword>
<sequence length="148" mass="16322">MFTQRNLTSNWPGVLTETVRKQTSDSSCPRLAAAFKVLTAPTRVRHITKDDPKSLNCEERLFYYNLEGSSCLECIVEVTVATRTPPLCDPYVFPHHKKPSPVHPTEIGTSISPSSAVELNTTGALANYATEAGLFKINQALELTEVNE</sequence>
<evidence type="ECO:0000313" key="1">
    <source>
        <dbReference type="EMBL" id="CAG2057743.1"/>
    </source>
</evidence>
<proteinExistence type="predicted"/>
<accession>A0ABN7NXA0</accession>
<dbReference type="EMBL" id="CAJPIN010005967">
    <property type="protein sequence ID" value="CAG2057743.1"/>
    <property type="molecule type" value="Genomic_DNA"/>
</dbReference>
<name>A0ABN7NXA0_TIMPD</name>
<dbReference type="Proteomes" id="UP001153148">
    <property type="component" value="Unassembled WGS sequence"/>
</dbReference>
<comment type="caution">
    <text evidence="1">The sequence shown here is derived from an EMBL/GenBank/DDBJ whole genome shotgun (WGS) entry which is preliminary data.</text>
</comment>
<protein>
    <submittedName>
        <fullName evidence="1">Uncharacterized protein</fullName>
    </submittedName>
</protein>
<evidence type="ECO:0000313" key="2">
    <source>
        <dbReference type="Proteomes" id="UP001153148"/>
    </source>
</evidence>
<reference evidence="1" key="1">
    <citation type="submission" date="2021-03" db="EMBL/GenBank/DDBJ databases">
        <authorList>
            <person name="Tran Van P."/>
        </authorList>
    </citation>
    <scope>NUCLEOTIDE SEQUENCE</scope>
</reference>
<gene>
    <name evidence="1" type="ORF">TPAB3V08_LOCUS4720</name>
</gene>